<keyword evidence="3" id="KW-1185">Reference proteome</keyword>
<sequence length="128" mass="14947">MEQIIVVCGKWKLDKKKWLFEVDNDQELRYLLPKRSLRKQNLNTPPVKVGNDRQYHSLLCLCKVENVRLCVEVKVKENHPEGASENPKEPVQVDATDDDDIQEILLFSIILVVSYMFVVLRGKRVKKI</sequence>
<evidence type="ECO:0000256" key="1">
    <source>
        <dbReference type="SAM" id="Phobius"/>
    </source>
</evidence>
<protein>
    <submittedName>
        <fullName evidence="2">Uncharacterized protein</fullName>
    </submittedName>
</protein>
<reference evidence="2 3" key="1">
    <citation type="submission" date="2021-03" db="EMBL/GenBank/DDBJ databases">
        <authorList>
            <person name="King G.J."/>
            <person name="Bancroft I."/>
            <person name="Baten A."/>
            <person name="Bloomfield J."/>
            <person name="Borpatragohain P."/>
            <person name="He Z."/>
            <person name="Irish N."/>
            <person name="Irwin J."/>
            <person name="Liu K."/>
            <person name="Mauleon R.P."/>
            <person name="Moore J."/>
            <person name="Morris R."/>
            <person name="Ostergaard L."/>
            <person name="Wang B."/>
            <person name="Wells R."/>
        </authorList>
    </citation>
    <scope>NUCLEOTIDE SEQUENCE [LARGE SCALE GENOMIC DNA]</scope>
    <source>
        <strain evidence="2">R-o-18</strain>
        <tissue evidence="2">Leaf</tissue>
    </source>
</reference>
<dbReference type="Proteomes" id="UP000823674">
    <property type="component" value="Chromosome A04"/>
</dbReference>
<accession>A0ABQ7MNR7</accession>
<keyword evidence="1" id="KW-0472">Membrane</keyword>
<feature type="transmembrane region" description="Helical" evidence="1">
    <location>
        <begin position="104"/>
        <end position="122"/>
    </location>
</feature>
<name>A0ABQ7MNR7_BRACM</name>
<keyword evidence="1" id="KW-0812">Transmembrane</keyword>
<gene>
    <name evidence="2" type="primary">A04p011330.1_BraROA</name>
    <name evidence="2" type="ORF">IGI04_014981</name>
</gene>
<organism evidence="2 3">
    <name type="scientific">Brassica rapa subsp. trilocularis</name>
    <dbReference type="NCBI Taxonomy" id="1813537"/>
    <lineage>
        <taxon>Eukaryota</taxon>
        <taxon>Viridiplantae</taxon>
        <taxon>Streptophyta</taxon>
        <taxon>Embryophyta</taxon>
        <taxon>Tracheophyta</taxon>
        <taxon>Spermatophyta</taxon>
        <taxon>Magnoliopsida</taxon>
        <taxon>eudicotyledons</taxon>
        <taxon>Gunneridae</taxon>
        <taxon>Pentapetalae</taxon>
        <taxon>rosids</taxon>
        <taxon>malvids</taxon>
        <taxon>Brassicales</taxon>
        <taxon>Brassicaceae</taxon>
        <taxon>Brassiceae</taxon>
        <taxon>Brassica</taxon>
    </lineage>
</organism>
<dbReference type="EMBL" id="JADBGQ010000004">
    <property type="protein sequence ID" value="KAG5400374.1"/>
    <property type="molecule type" value="Genomic_DNA"/>
</dbReference>
<comment type="caution">
    <text evidence="2">The sequence shown here is derived from an EMBL/GenBank/DDBJ whole genome shotgun (WGS) entry which is preliminary data.</text>
</comment>
<evidence type="ECO:0000313" key="3">
    <source>
        <dbReference type="Proteomes" id="UP000823674"/>
    </source>
</evidence>
<keyword evidence="1" id="KW-1133">Transmembrane helix</keyword>
<evidence type="ECO:0000313" key="2">
    <source>
        <dbReference type="EMBL" id="KAG5400374.1"/>
    </source>
</evidence>
<proteinExistence type="predicted"/>